<gene>
    <name evidence="1" type="ORF">BON30_12280</name>
</gene>
<dbReference type="OrthoDB" id="6629090at2"/>
<evidence type="ECO:0000313" key="1">
    <source>
        <dbReference type="EMBL" id="OJH39865.1"/>
    </source>
</evidence>
<accession>A0A1L9BC94</accession>
<evidence type="ECO:0000313" key="2">
    <source>
        <dbReference type="Proteomes" id="UP000182229"/>
    </source>
</evidence>
<name>A0A1L9BC94_9BACT</name>
<reference evidence="1 2" key="2">
    <citation type="submission" date="2016-12" db="EMBL/GenBank/DDBJ databases">
        <title>Draft Genome Sequence of Cystobacter ferrugineus Strain Cbfe23.</title>
        <authorList>
            <person name="Akbar S."/>
            <person name="Dowd S.E."/>
            <person name="Stevens D.C."/>
        </authorList>
    </citation>
    <scope>NUCLEOTIDE SEQUENCE [LARGE SCALE GENOMIC DNA]</scope>
    <source>
        <strain evidence="1 2">Cbfe23</strain>
    </source>
</reference>
<dbReference type="AlphaFoldDB" id="A0A1L9BC94"/>
<dbReference type="RefSeq" id="WP_071898495.1">
    <property type="nucleotide sequence ID" value="NZ_MPIN01000003.1"/>
</dbReference>
<sequence length="253" mass="27918">MTTRSDIKPNDRGWRRLGYTCRCGWVDWGHALPGSALALKKQLDAERSAEPSLRHLDVRLNGKPAFVLSYGQEMGRGPIRVSTHRHWIVAKGLSDQQSEEVGLGIFMSASHTFETMQGSFPFSIVSGSSSFSVEDLVSNLIGFYSAFRGVSQDSMRRICGEVSVEASDQVWGEHTPQGLQTHRNRDYKPILFPCSGCENADTSFPQELTALKAATPGFLYVAPQTRFIPGMLANAAVPLDFDSLGRMTPGFKR</sequence>
<dbReference type="EMBL" id="MPIN01000003">
    <property type="protein sequence ID" value="OJH39865.1"/>
    <property type="molecule type" value="Genomic_DNA"/>
</dbReference>
<protein>
    <submittedName>
        <fullName evidence="1">Uncharacterized protein</fullName>
    </submittedName>
</protein>
<organism evidence="1 2">
    <name type="scientific">Cystobacter ferrugineus</name>
    <dbReference type="NCBI Taxonomy" id="83449"/>
    <lineage>
        <taxon>Bacteria</taxon>
        <taxon>Pseudomonadati</taxon>
        <taxon>Myxococcota</taxon>
        <taxon>Myxococcia</taxon>
        <taxon>Myxococcales</taxon>
        <taxon>Cystobacterineae</taxon>
        <taxon>Archangiaceae</taxon>
        <taxon>Cystobacter</taxon>
    </lineage>
</organism>
<dbReference type="STRING" id="83449.BON30_12280"/>
<proteinExistence type="predicted"/>
<keyword evidence="2" id="KW-1185">Reference proteome</keyword>
<reference evidence="2" key="1">
    <citation type="submission" date="2016-11" db="EMBL/GenBank/DDBJ databases">
        <authorList>
            <person name="Shukria A."/>
            <person name="Stevens D.C."/>
        </authorList>
    </citation>
    <scope>NUCLEOTIDE SEQUENCE [LARGE SCALE GENOMIC DNA]</scope>
    <source>
        <strain evidence="2">Cbfe23</strain>
    </source>
</reference>
<dbReference type="Proteomes" id="UP000182229">
    <property type="component" value="Unassembled WGS sequence"/>
</dbReference>
<comment type="caution">
    <text evidence="1">The sequence shown here is derived from an EMBL/GenBank/DDBJ whole genome shotgun (WGS) entry which is preliminary data.</text>
</comment>